<dbReference type="Pfam" id="PF01594">
    <property type="entry name" value="AI-2E_transport"/>
    <property type="match status" value="1"/>
</dbReference>
<keyword evidence="5 8" id="KW-0812">Transmembrane</keyword>
<feature type="transmembrane region" description="Helical" evidence="8">
    <location>
        <begin position="160"/>
        <end position="182"/>
    </location>
</feature>
<feature type="transmembrane region" description="Helical" evidence="8">
    <location>
        <begin position="218"/>
        <end position="240"/>
    </location>
</feature>
<accession>A0A1G6YVT7</accession>
<proteinExistence type="inferred from homology"/>
<dbReference type="EMBL" id="FNAO01000002">
    <property type="protein sequence ID" value="SDD94458.1"/>
    <property type="molecule type" value="Genomic_DNA"/>
</dbReference>
<feature type="transmembrane region" description="Helical" evidence="8">
    <location>
        <begin position="325"/>
        <end position="351"/>
    </location>
</feature>
<dbReference type="InterPro" id="IPR002549">
    <property type="entry name" value="AI-2E-like"/>
</dbReference>
<dbReference type="GO" id="GO:0005886">
    <property type="term" value="C:plasma membrane"/>
    <property type="evidence" value="ECO:0007669"/>
    <property type="project" value="UniProtKB-SubCell"/>
</dbReference>
<reference evidence="9 10" key="1">
    <citation type="submission" date="2016-10" db="EMBL/GenBank/DDBJ databases">
        <authorList>
            <person name="de Groot N.N."/>
        </authorList>
    </citation>
    <scope>NUCLEOTIDE SEQUENCE [LARGE SCALE GENOMIC DNA]</scope>
    <source>
        <strain evidence="9 10">DSM 23421</strain>
    </source>
</reference>
<dbReference type="AlphaFoldDB" id="A0A1G6YVT7"/>
<organism evidence="9 10">
    <name type="scientific">Pricia antarctica</name>
    <dbReference type="NCBI Taxonomy" id="641691"/>
    <lineage>
        <taxon>Bacteria</taxon>
        <taxon>Pseudomonadati</taxon>
        <taxon>Bacteroidota</taxon>
        <taxon>Flavobacteriia</taxon>
        <taxon>Flavobacteriales</taxon>
        <taxon>Flavobacteriaceae</taxon>
        <taxon>Pricia</taxon>
    </lineage>
</organism>
<comment type="subcellular location">
    <subcellularLocation>
        <location evidence="1">Cell membrane</location>
        <topology evidence="1">Multi-pass membrane protein</topology>
    </subcellularLocation>
</comment>
<dbReference type="RefSeq" id="WP_091866306.1">
    <property type="nucleotide sequence ID" value="NZ_FNAO01000002.1"/>
</dbReference>
<dbReference type="PANTHER" id="PTHR21716">
    <property type="entry name" value="TRANSMEMBRANE PROTEIN"/>
    <property type="match status" value="1"/>
</dbReference>
<evidence type="ECO:0000256" key="6">
    <source>
        <dbReference type="ARBA" id="ARBA00022989"/>
    </source>
</evidence>
<evidence type="ECO:0000256" key="7">
    <source>
        <dbReference type="ARBA" id="ARBA00023136"/>
    </source>
</evidence>
<feature type="transmembrane region" description="Helical" evidence="8">
    <location>
        <begin position="246"/>
        <end position="275"/>
    </location>
</feature>
<feature type="transmembrane region" description="Helical" evidence="8">
    <location>
        <begin position="287"/>
        <end position="305"/>
    </location>
</feature>
<feature type="transmembrane region" description="Helical" evidence="8">
    <location>
        <begin position="34"/>
        <end position="54"/>
    </location>
</feature>
<evidence type="ECO:0000256" key="4">
    <source>
        <dbReference type="ARBA" id="ARBA00022475"/>
    </source>
</evidence>
<protein>
    <submittedName>
        <fullName evidence="9">Predicted PurR-regulated permease PerM</fullName>
    </submittedName>
</protein>
<dbReference type="Proteomes" id="UP000199109">
    <property type="component" value="Unassembled WGS sequence"/>
</dbReference>
<dbReference type="STRING" id="641691.SAMN05421636_102393"/>
<evidence type="ECO:0000256" key="5">
    <source>
        <dbReference type="ARBA" id="ARBA00022692"/>
    </source>
</evidence>
<dbReference type="PANTHER" id="PTHR21716:SF53">
    <property type="entry name" value="PERMEASE PERM-RELATED"/>
    <property type="match status" value="1"/>
</dbReference>
<evidence type="ECO:0000256" key="3">
    <source>
        <dbReference type="ARBA" id="ARBA00022448"/>
    </source>
</evidence>
<evidence type="ECO:0000256" key="2">
    <source>
        <dbReference type="ARBA" id="ARBA00009773"/>
    </source>
</evidence>
<dbReference type="OrthoDB" id="9793390at2"/>
<feature type="transmembrane region" description="Helical" evidence="8">
    <location>
        <begin position="66"/>
        <end position="88"/>
    </location>
</feature>
<evidence type="ECO:0000256" key="1">
    <source>
        <dbReference type="ARBA" id="ARBA00004651"/>
    </source>
</evidence>
<keyword evidence="4" id="KW-1003">Cell membrane</keyword>
<evidence type="ECO:0000313" key="9">
    <source>
        <dbReference type="EMBL" id="SDD94458.1"/>
    </source>
</evidence>
<keyword evidence="10" id="KW-1185">Reference proteome</keyword>
<sequence length="372" mass="41301">MKSYTIAKGIIKALSFFIGIALLLFILYKVRILIIYVVAAIIIALLGRPLVIFFKQKLHIKRTVGTIITLILILGLMVGLVGMFIPMLKEQGKNFAVYNFDGIEAELDTIYNEVSEYFGTSKETVENLVKESNVKEKAENGLKAEKGLGDDTAPTLLDTVLGILTQLSVGLFSVFFMAFFMLKETNSLQLFVLAMVPHAHRDRTIHSLKKIETLLSRYFLGLLIQILVLFVIYAGTLFYVGTEQALIIAFFCALFNIVPYAGPLIGAVLMVVLTMTSHIEMDFSREILPLIGYVMIGVVIGQLVDNLVSQPFIYSNSVKSHPLEIFVIIIGAGLLFGIVGMLVAVPGYAVLKVIFKEFFSESSFVRVWTKGM</sequence>
<keyword evidence="7 8" id="KW-0472">Membrane</keyword>
<evidence type="ECO:0000256" key="8">
    <source>
        <dbReference type="SAM" id="Phobius"/>
    </source>
</evidence>
<name>A0A1G6YVT7_9FLAO</name>
<comment type="similarity">
    <text evidence="2">Belongs to the autoinducer-2 exporter (AI-2E) (TC 2.A.86) family.</text>
</comment>
<keyword evidence="3" id="KW-0813">Transport</keyword>
<gene>
    <name evidence="9" type="ORF">SAMN05421636_102393</name>
</gene>
<keyword evidence="6 8" id="KW-1133">Transmembrane helix</keyword>
<evidence type="ECO:0000313" key="10">
    <source>
        <dbReference type="Proteomes" id="UP000199109"/>
    </source>
</evidence>
<feature type="transmembrane region" description="Helical" evidence="8">
    <location>
        <begin position="9"/>
        <end position="28"/>
    </location>
</feature>